<dbReference type="CDD" id="cd04301">
    <property type="entry name" value="NAT_SF"/>
    <property type="match status" value="1"/>
</dbReference>
<dbReference type="InterPro" id="IPR016181">
    <property type="entry name" value="Acyl_CoA_acyltransferase"/>
</dbReference>
<dbReference type="PANTHER" id="PTHR43072">
    <property type="entry name" value="N-ACETYLTRANSFERASE"/>
    <property type="match status" value="1"/>
</dbReference>
<gene>
    <name evidence="2" type="ORF">FBQ73_16615</name>
</gene>
<dbReference type="GeneID" id="95775078"/>
<dbReference type="InterPro" id="IPR000182">
    <property type="entry name" value="GNAT_dom"/>
</dbReference>
<protein>
    <submittedName>
        <fullName evidence="2">N-acetyltransferase family protein</fullName>
    </submittedName>
</protein>
<evidence type="ECO:0000313" key="2">
    <source>
        <dbReference type="EMBL" id="TLX41743.1"/>
    </source>
</evidence>
<dbReference type="PROSITE" id="PS51186">
    <property type="entry name" value="GNAT"/>
    <property type="match status" value="1"/>
</dbReference>
<dbReference type="GO" id="GO:0016747">
    <property type="term" value="F:acyltransferase activity, transferring groups other than amino-acyl groups"/>
    <property type="evidence" value="ECO:0007669"/>
    <property type="project" value="InterPro"/>
</dbReference>
<feature type="domain" description="N-acetyltransferase" evidence="1">
    <location>
        <begin position="1"/>
        <end position="164"/>
    </location>
</feature>
<organism evidence="2 3">
    <name type="scientific">Xanthobacter autotrophicus</name>
    <dbReference type="NCBI Taxonomy" id="280"/>
    <lineage>
        <taxon>Bacteria</taxon>
        <taxon>Pseudomonadati</taxon>
        <taxon>Pseudomonadota</taxon>
        <taxon>Alphaproteobacteria</taxon>
        <taxon>Hyphomicrobiales</taxon>
        <taxon>Xanthobacteraceae</taxon>
        <taxon>Xanthobacter</taxon>
    </lineage>
</organism>
<evidence type="ECO:0000259" key="1">
    <source>
        <dbReference type="PROSITE" id="PS51186"/>
    </source>
</evidence>
<dbReference type="Gene3D" id="3.40.630.30">
    <property type="match status" value="1"/>
</dbReference>
<comment type="caution">
    <text evidence="2">The sequence shown here is derived from an EMBL/GenBank/DDBJ whole genome shotgun (WGS) entry which is preliminary data.</text>
</comment>
<dbReference type="RefSeq" id="WP_138400608.1">
    <property type="nucleotide sequence ID" value="NZ_JBAFVI010000005.1"/>
</dbReference>
<sequence>MTIRPATPDDIPAIAAIYDEAVRTGTASFELTPPGVSEMTRRHAALVESGFPYLVMEEGGVVLGYAYASAFRPRIAYRHTVENSIYVAPAAQGRGIGRTLLEALIATCEAAGFRQMVAVIGDSANEGSIGLHRACGFADIGVLPATGLKFGRWIDTVLMQRPLGRGADGVPEEADLSFSG</sequence>
<dbReference type="AlphaFoldDB" id="A0A6C1KSP0"/>
<dbReference type="OrthoDB" id="5459937at2"/>
<dbReference type="SUPFAM" id="SSF55729">
    <property type="entry name" value="Acyl-CoA N-acyltransferases (Nat)"/>
    <property type="match status" value="1"/>
</dbReference>
<dbReference type="Pfam" id="PF00583">
    <property type="entry name" value="Acetyltransf_1"/>
    <property type="match status" value="1"/>
</dbReference>
<name>A0A6C1KSP0_XANAU</name>
<keyword evidence="2" id="KW-0808">Transferase</keyword>
<accession>A0A6C1KSP0</accession>
<dbReference type="Proteomes" id="UP000305131">
    <property type="component" value="Unassembled WGS sequence"/>
</dbReference>
<reference evidence="2 3" key="1">
    <citation type="submission" date="2019-05" db="EMBL/GenBank/DDBJ databases">
        <authorList>
            <person name="Zhou X."/>
        </authorList>
    </citation>
    <scope>NUCLEOTIDE SEQUENCE [LARGE SCALE GENOMIC DNA]</scope>
    <source>
        <strain evidence="2 3">DSM 432</strain>
    </source>
</reference>
<dbReference type="PANTHER" id="PTHR43072:SF8">
    <property type="entry name" value="ACYLTRANSFERASE FABY-RELATED"/>
    <property type="match status" value="1"/>
</dbReference>
<evidence type="ECO:0000313" key="3">
    <source>
        <dbReference type="Proteomes" id="UP000305131"/>
    </source>
</evidence>
<dbReference type="EMBL" id="VAUP01000035">
    <property type="protein sequence ID" value="TLX41743.1"/>
    <property type="molecule type" value="Genomic_DNA"/>
</dbReference>
<proteinExistence type="predicted"/>